<sequence length="125" mass="13818">MATPPPPLHLLRLVMSCRKITAEVIAPQSSTIVAMASSDEPEFLTLNRARINRFAPSRLLWDARVAARVGEKLGIRLREIGVSNIEIDPLEFSRAPHLRRPAASLFDSVERAGICVAGSDKLHWP</sequence>
<dbReference type="Gene3D" id="3.30.420.100">
    <property type="match status" value="1"/>
</dbReference>
<organism evidence="5 6">
    <name type="scientific">Musa acuminata subsp. malaccensis</name>
    <name type="common">Wild banana</name>
    <name type="synonym">Musa malaccensis</name>
    <dbReference type="NCBI Taxonomy" id="214687"/>
    <lineage>
        <taxon>Eukaryota</taxon>
        <taxon>Viridiplantae</taxon>
        <taxon>Streptophyta</taxon>
        <taxon>Embryophyta</taxon>
        <taxon>Tracheophyta</taxon>
        <taxon>Spermatophyta</taxon>
        <taxon>Magnoliopsida</taxon>
        <taxon>Liliopsida</taxon>
        <taxon>Zingiberales</taxon>
        <taxon>Musaceae</taxon>
        <taxon>Musa</taxon>
    </lineage>
</organism>
<protein>
    <submittedName>
        <fullName evidence="4">(wild Malaysian banana) hypothetical protein</fullName>
    </submittedName>
</protein>
<dbReference type="EMBL" id="HG996472">
    <property type="protein sequence ID" value="CAG1830980.1"/>
    <property type="molecule type" value="Genomic_DNA"/>
</dbReference>
<keyword evidence="2" id="KW-0689">Ribosomal protein</keyword>
<comment type="similarity">
    <text evidence="1">Belongs to the universal ribosomal protein uL18 family.</text>
</comment>
<dbReference type="InterPro" id="IPR005484">
    <property type="entry name" value="Ribosomal_uL18_bac/plant/anim"/>
</dbReference>
<evidence type="ECO:0000256" key="3">
    <source>
        <dbReference type="ARBA" id="ARBA00023274"/>
    </source>
</evidence>
<dbReference type="GO" id="GO:0006412">
    <property type="term" value="P:translation"/>
    <property type="evidence" value="ECO:0007669"/>
    <property type="project" value="InterPro"/>
</dbReference>
<dbReference type="GO" id="GO:1990904">
    <property type="term" value="C:ribonucleoprotein complex"/>
    <property type="evidence" value="ECO:0007669"/>
    <property type="project" value="UniProtKB-KW"/>
</dbReference>
<evidence type="ECO:0000256" key="2">
    <source>
        <dbReference type="ARBA" id="ARBA00022980"/>
    </source>
</evidence>
<dbReference type="GO" id="GO:0008097">
    <property type="term" value="F:5S rRNA binding"/>
    <property type="evidence" value="ECO:0000318"/>
    <property type="project" value="GO_Central"/>
</dbReference>
<keyword evidence="3" id="KW-0687">Ribonucleoprotein</keyword>
<gene>
    <name evidence="4" type="ORF">GSMUA_342340.1</name>
</gene>
<dbReference type="OMA" id="SHRFWDA"/>
<dbReference type="GO" id="GO:0005840">
    <property type="term" value="C:ribosome"/>
    <property type="evidence" value="ECO:0007669"/>
    <property type="project" value="UniProtKB-KW"/>
</dbReference>
<evidence type="ECO:0000313" key="5">
    <source>
        <dbReference type="EnsemblPlants" id="Ma08_p08740.1"/>
    </source>
</evidence>
<dbReference type="Gramene" id="Ma08_t08740.1">
    <property type="protein sequence ID" value="Ma08_p08740.1"/>
    <property type="gene ID" value="Ma08_g08740"/>
</dbReference>
<dbReference type="Proteomes" id="UP000012960">
    <property type="component" value="Unplaced"/>
</dbReference>
<evidence type="ECO:0000256" key="1">
    <source>
        <dbReference type="ARBA" id="ARBA00007116"/>
    </source>
</evidence>
<dbReference type="AlphaFoldDB" id="A0A804K4E9"/>
<evidence type="ECO:0000313" key="6">
    <source>
        <dbReference type="Proteomes" id="UP000012960"/>
    </source>
</evidence>
<proteinExistence type="inferred from homology"/>
<keyword evidence="6" id="KW-1185">Reference proteome</keyword>
<dbReference type="PANTHER" id="PTHR12899:SF14">
    <property type="entry name" value="F14B2.25_F14B2.25"/>
    <property type="match status" value="1"/>
</dbReference>
<reference evidence="5" key="2">
    <citation type="submission" date="2021-05" db="UniProtKB">
        <authorList>
            <consortium name="EnsemblPlants"/>
        </authorList>
    </citation>
    <scope>IDENTIFICATION</scope>
    <source>
        <strain evidence="5">subsp. malaccensis</strain>
    </source>
</reference>
<name>A0A804K4E9_MUSAM</name>
<dbReference type="PANTHER" id="PTHR12899">
    <property type="entry name" value="39S RIBOSOMAL PROTEIN L18, MITOCHONDRIAL"/>
    <property type="match status" value="1"/>
</dbReference>
<reference evidence="4" key="1">
    <citation type="submission" date="2021-03" db="EMBL/GenBank/DDBJ databases">
        <authorList>
            <consortium name="Genoscope - CEA"/>
            <person name="William W."/>
        </authorList>
    </citation>
    <scope>NUCLEOTIDE SEQUENCE</scope>
    <source>
        <strain evidence="4">Doubled-haploid Pahang</strain>
    </source>
</reference>
<dbReference type="SUPFAM" id="SSF53137">
    <property type="entry name" value="Translational machinery components"/>
    <property type="match status" value="1"/>
</dbReference>
<dbReference type="EnsemblPlants" id="Ma08_t08740.1">
    <property type="protein sequence ID" value="Ma08_p08740.1"/>
    <property type="gene ID" value="Ma08_g08740"/>
</dbReference>
<dbReference type="OrthoDB" id="1557988at2759"/>
<dbReference type="GO" id="GO:0003735">
    <property type="term" value="F:structural constituent of ribosome"/>
    <property type="evidence" value="ECO:0007669"/>
    <property type="project" value="InterPro"/>
</dbReference>
<evidence type="ECO:0000313" key="4">
    <source>
        <dbReference type="EMBL" id="CAG1830980.1"/>
    </source>
</evidence>
<accession>A0A804K4E9</accession>